<feature type="chain" id="PRO_5011518869" description="LbtU family siderophore porin" evidence="1">
    <location>
        <begin position="19"/>
        <end position="357"/>
    </location>
</feature>
<keyword evidence="1" id="KW-0732">Signal</keyword>
<protein>
    <recommendedName>
        <fullName evidence="4">LbtU family siderophore porin</fullName>
    </recommendedName>
</protein>
<evidence type="ECO:0008006" key="4">
    <source>
        <dbReference type="Google" id="ProtNLM"/>
    </source>
</evidence>
<keyword evidence="3" id="KW-1185">Reference proteome</keyword>
<evidence type="ECO:0000256" key="1">
    <source>
        <dbReference type="SAM" id="SignalP"/>
    </source>
</evidence>
<evidence type="ECO:0000313" key="3">
    <source>
        <dbReference type="Proteomes" id="UP000198672"/>
    </source>
</evidence>
<dbReference type="SUPFAM" id="SSF56935">
    <property type="entry name" value="Porins"/>
    <property type="match status" value="1"/>
</dbReference>
<feature type="signal peptide" evidence="1">
    <location>
        <begin position="1"/>
        <end position="18"/>
    </location>
</feature>
<reference evidence="3" key="1">
    <citation type="submission" date="2016-10" db="EMBL/GenBank/DDBJ databases">
        <authorList>
            <person name="Varghese N."/>
            <person name="Submissions S."/>
        </authorList>
    </citation>
    <scope>NUCLEOTIDE SEQUENCE [LARGE SCALE GENOMIC DNA]</scope>
    <source>
        <strain evidence="3">DSM 173</strain>
    </source>
</reference>
<accession>A0A1H3HFM7</accession>
<dbReference type="NCBIfam" id="NF033652">
    <property type="entry name" value="LbtU_sider_porin"/>
    <property type="match status" value="1"/>
</dbReference>
<dbReference type="OrthoDB" id="5417572at2"/>
<name>A0A1H3HFM7_ALLWA</name>
<evidence type="ECO:0000313" key="2">
    <source>
        <dbReference type="EMBL" id="SDY13469.1"/>
    </source>
</evidence>
<dbReference type="EMBL" id="FNOW01000032">
    <property type="protein sequence ID" value="SDY13469.1"/>
    <property type="molecule type" value="Genomic_DNA"/>
</dbReference>
<sequence>MKPSALATAIALTLTAHAIQASDAEAAPAWYQNLEMTGLIEVETSYIAPENDPSTSDLVLATAELGIRSKVHAWVEAGITFLYEQDVTDLEVDTAFVTLANAAVSPLFLTAGQLYVPFGVYDSNLVSDPLTLELGETRETALQLGFEQQGFAGSVYVFNGDHNVDGRDRVASWGATLGFAHEQADRAWSASVGYLNDLGESDTLQETIAANRVSANAFDPTVSSDPSERTGGWTAQAGARFGGLTLIGEYLTAAEDFDPTSLAFGTQGARPAAWNLEAGYRFSLFGRESGIAVAYQGTREALALELPEERWALGWSITLFEGTALGLEWAHDRDYATRDGGSGQSANTVTAQLAVEF</sequence>
<gene>
    <name evidence="2" type="ORF">SAMN05421644_13225</name>
</gene>
<dbReference type="AlphaFoldDB" id="A0A1H3HFM7"/>
<dbReference type="RefSeq" id="WP_091334373.1">
    <property type="nucleotide sequence ID" value="NZ_FNOW01000032.1"/>
</dbReference>
<dbReference type="STRING" id="61595.SAMN05421644_13225"/>
<organism evidence="2 3">
    <name type="scientific">Allochromatium warmingii</name>
    <name type="common">Chromatium warmingii</name>
    <dbReference type="NCBI Taxonomy" id="61595"/>
    <lineage>
        <taxon>Bacteria</taxon>
        <taxon>Pseudomonadati</taxon>
        <taxon>Pseudomonadota</taxon>
        <taxon>Gammaproteobacteria</taxon>
        <taxon>Chromatiales</taxon>
        <taxon>Chromatiaceae</taxon>
        <taxon>Allochromatium</taxon>
    </lineage>
</organism>
<proteinExistence type="predicted"/>
<dbReference type="Proteomes" id="UP000198672">
    <property type="component" value="Unassembled WGS sequence"/>
</dbReference>